<evidence type="ECO:0000259" key="9">
    <source>
        <dbReference type="Pfam" id="PF13231"/>
    </source>
</evidence>
<comment type="caution">
    <text evidence="10">The sequence shown here is derived from an EMBL/GenBank/DDBJ whole genome shotgun (WGS) entry which is preliminary data.</text>
</comment>
<evidence type="ECO:0000256" key="4">
    <source>
        <dbReference type="ARBA" id="ARBA00022679"/>
    </source>
</evidence>
<keyword evidence="6 8" id="KW-1133">Transmembrane helix</keyword>
<feature type="transmembrane region" description="Helical" evidence="8">
    <location>
        <begin position="359"/>
        <end position="377"/>
    </location>
</feature>
<evidence type="ECO:0000256" key="8">
    <source>
        <dbReference type="SAM" id="Phobius"/>
    </source>
</evidence>
<feature type="transmembrane region" description="Helical" evidence="8">
    <location>
        <begin position="12"/>
        <end position="29"/>
    </location>
</feature>
<evidence type="ECO:0000256" key="1">
    <source>
        <dbReference type="ARBA" id="ARBA00004651"/>
    </source>
</evidence>
<dbReference type="PANTHER" id="PTHR33908:SF11">
    <property type="entry name" value="MEMBRANE PROTEIN"/>
    <property type="match status" value="1"/>
</dbReference>
<comment type="subcellular location">
    <subcellularLocation>
        <location evidence="1">Cell membrane</location>
        <topology evidence="1">Multi-pass membrane protein</topology>
    </subcellularLocation>
</comment>
<keyword evidence="4" id="KW-0808">Transferase</keyword>
<feature type="domain" description="Glycosyltransferase RgtA/B/C/D-like" evidence="9">
    <location>
        <begin position="74"/>
        <end position="231"/>
    </location>
</feature>
<accession>A0ABS0F6B5</accession>
<keyword evidence="11" id="KW-1185">Reference proteome</keyword>
<keyword evidence="3" id="KW-0328">Glycosyltransferase</keyword>
<dbReference type="EMBL" id="JADPKZ010000047">
    <property type="protein sequence ID" value="MBF8378813.1"/>
    <property type="molecule type" value="Genomic_DNA"/>
</dbReference>
<dbReference type="InterPro" id="IPR038731">
    <property type="entry name" value="RgtA/B/C-like"/>
</dbReference>
<protein>
    <submittedName>
        <fullName evidence="10">Glycosyltransferase family 39 protein</fullName>
    </submittedName>
</protein>
<name>A0ABS0F6B5_9BACL</name>
<feature type="transmembrane region" description="Helical" evidence="8">
    <location>
        <begin position="100"/>
        <end position="117"/>
    </location>
</feature>
<keyword evidence="5 8" id="KW-0812">Transmembrane</keyword>
<dbReference type="PANTHER" id="PTHR33908">
    <property type="entry name" value="MANNOSYLTRANSFERASE YKCB-RELATED"/>
    <property type="match status" value="1"/>
</dbReference>
<evidence type="ECO:0000313" key="10">
    <source>
        <dbReference type="EMBL" id="MBF8378813.1"/>
    </source>
</evidence>
<feature type="transmembrane region" description="Helical" evidence="8">
    <location>
        <begin position="331"/>
        <end position="352"/>
    </location>
</feature>
<evidence type="ECO:0000256" key="5">
    <source>
        <dbReference type="ARBA" id="ARBA00022692"/>
    </source>
</evidence>
<feature type="transmembrane region" description="Helical" evidence="8">
    <location>
        <begin position="216"/>
        <end position="235"/>
    </location>
</feature>
<evidence type="ECO:0000313" key="11">
    <source>
        <dbReference type="Proteomes" id="UP000642910"/>
    </source>
</evidence>
<dbReference type="Pfam" id="PF13231">
    <property type="entry name" value="PMT_2"/>
    <property type="match status" value="1"/>
</dbReference>
<evidence type="ECO:0000256" key="3">
    <source>
        <dbReference type="ARBA" id="ARBA00022676"/>
    </source>
</evidence>
<feature type="transmembrane region" description="Helical" evidence="8">
    <location>
        <begin position="383"/>
        <end position="401"/>
    </location>
</feature>
<dbReference type="InterPro" id="IPR050297">
    <property type="entry name" value="LipidA_mod_glycosyltrf_83"/>
</dbReference>
<dbReference type="Proteomes" id="UP000642910">
    <property type="component" value="Unassembled WGS sequence"/>
</dbReference>
<proteinExistence type="predicted"/>
<keyword evidence="7 8" id="KW-0472">Membrane</keyword>
<evidence type="ECO:0000256" key="7">
    <source>
        <dbReference type="ARBA" id="ARBA00023136"/>
    </source>
</evidence>
<dbReference type="RefSeq" id="WP_195868137.1">
    <property type="nucleotide sequence ID" value="NZ_JADPKZ010000047.1"/>
</dbReference>
<keyword evidence="2" id="KW-1003">Cell membrane</keyword>
<organism evidence="10 11">
    <name type="scientific">Alicyclobacillus mali</name>
    <name type="common">ex Roth et al. 2021</name>
    <dbReference type="NCBI Taxonomy" id="1123961"/>
    <lineage>
        <taxon>Bacteria</taxon>
        <taxon>Bacillati</taxon>
        <taxon>Bacillota</taxon>
        <taxon>Bacilli</taxon>
        <taxon>Bacillales</taxon>
        <taxon>Alicyclobacillaceae</taxon>
        <taxon>Alicyclobacillus</taxon>
    </lineage>
</organism>
<feature type="transmembrane region" description="Helical" evidence="8">
    <location>
        <begin position="179"/>
        <end position="204"/>
    </location>
</feature>
<reference evidence="10 11" key="1">
    <citation type="submission" date="2020-11" db="EMBL/GenBank/DDBJ databases">
        <title>Genomic insight of Alicyclobacillus mali FL 18 reveals a new arsenic-resistant strain, with potential in environmental biotechnology.</title>
        <authorList>
            <person name="Fiorentino G."/>
            <person name="Gallo G."/>
            <person name="Aulitto M."/>
        </authorList>
    </citation>
    <scope>NUCLEOTIDE SEQUENCE [LARGE SCALE GENOMIC DNA]</scope>
    <source>
        <strain evidence="10 11">FL 18</strain>
    </source>
</reference>
<sequence length="416" mass="47492">MKRLSFAKDRTWLGLLAAIALVYHVYFIVKAWRQPVLLFGDAYYYDHSAHVLNALHLYAYWSWGPAAQVTPGYPLFLALVYRLSAVLTPSHETAMHLAQAVQHLLAVASSLLLYAIARFRLPRYASFLAALLWTVYPPVIYANDQLLTENLYIPFLLAFVWSFLVLVRDRTWQSFVVSGLLLAVTTLIRPSVAPLLAAPACLFLQRKTRLAWKATLRNYGLYIATFVIAMIPWWVRNLVAMHQWITTDLDAANPLLFGSDPTFYKDTNISNGLTYAQQKALAIHRIEEGFHTHPLAYLKWYTLDKLGWLFGTPWYNTVLPRNAGLLTRLTFAYAHLHLLWVIVGAIGLAVGFGMRYIRWLSWLTVFLIVVQLPFIPINRYAYPTMPFLFVGVGAVIYLVTARARMRKVSPRRATAP</sequence>
<gene>
    <name evidence="10" type="ORF">IW967_13225</name>
</gene>
<evidence type="ECO:0000256" key="6">
    <source>
        <dbReference type="ARBA" id="ARBA00022989"/>
    </source>
</evidence>
<feature type="transmembrane region" description="Helical" evidence="8">
    <location>
        <begin position="123"/>
        <end position="143"/>
    </location>
</feature>
<evidence type="ECO:0000256" key="2">
    <source>
        <dbReference type="ARBA" id="ARBA00022475"/>
    </source>
</evidence>
<feature type="transmembrane region" description="Helical" evidence="8">
    <location>
        <begin position="150"/>
        <end position="167"/>
    </location>
</feature>